<dbReference type="Gene3D" id="3.30.70.330">
    <property type="match status" value="1"/>
</dbReference>
<dbReference type="SUPFAM" id="SSF54928">
    <property type="entry name" value="RNA-binding domain, RBD"/>
    <property type="match status" value="1"/>
</dbReference>
<keyword evidence="6" id="KW-1185">Reference proteome</keyword>
<dbReference type="Pfam" id="PF00076">
    <property type="entry name" value="RRM_1"/>
    <property type="match status" value="1"/>
</dbReference>
<evidence type="ECO:0000259" key="4">
    <source>
        <dbReference type="PROSITE" id="PS50102"/>
    </source>
</evidence>
<evidence type="ECO:0000256" key="2">
    <source>
        <dbReference type="ARBA" id="ARBA00022884"/>
    </source>
</evidence>
<dbReference type="InterPro" id="IPR035979">
    <property type="entry name" value="RBD_domain_sf"/>
</dbReference>
<dbReference type="SMART" id="SM00360">
    <property type="entry name" value="RRM"/>
    <property type="match status" value="1"/>
</dbReference>
<dbReference type="PANTHER" id="PTHR48032">
    <property type="entry name" value="RNA-BINDING PROTEIN MUSASHI HOMOLOG RBP6"/>
    <property type="match status" value="1"/>
</dbReference>
<protein>
    <recommendedName>
        <fullName evidence="4">RRM domain-containing protein</fullName>
    </recommendedName>
</protein>
<evidence type="ECO:0000256" key="3">
    <source>
        <dbReference type="PROSITE-ProRule" id="PRU00176"/>
    </source>
</evidence>
<dbReference type="PROSITE" id="PS50102">
    <property type="entry name" value="RRM"/>
    <property type="match status" value="1"/>
</dbReference>
<dbReference type="EMBL" id="JAAGAX010000017">
    <property type="protein sequence ID" value="KAF2285684.1"/>
    <property type="molecule type" value="Genomic_DNA"/>
</dbReference>
<keyword evidence="1" id="KW-0677">Repeat</keyword>
<name>A0A6A6KBB4_HEVBR</name>
<evidence type="ECO:0000256" key="1">
    <source>
        <dbReference type="ARBA" id="ARBA00022737"/>
    </source>
</evidence>
<evidence type="ECO:0000313" key="5">
    <source>
        <dbReference type="EMBL" id="KAF2285684.1"/>
    </source>
</evidence>
<keyword evidence="2 3" id="KW-0694">RNA-binding</keyword>
<sequence length="151" mass="16925">MDKHMIDGRTVEAKKAVPRDDQQILNRNTSSIHGSPGPGRTKKIFVGGLASTVTDSDFKKYFEQFGNITDVVVMYDHNTQRPRGFGFITYDSEDAVDRVLHKTFHELNGKMVEVKRAVPKELSPGPSRSPLMGYNYGLSRTNNFLNAYAQG</sequence>
<organism evidence="5 6">
    <name type="scientific">Hevea brasiliensis</name>
    <name type="common">Para rubber tree</name>
    <name type="synonym">Siphonia brasiliensis</name>
    <dbReference type="NCBI Taxonomy" id="3981"/>
    <lineage>
        <taxon>Eukaryota</taxon>
        <taxon>Viridiplantae</taxon>
        <taxon>Streptophyta</taxon>
        <taxon>Embryophyta</taxon>
        <taxon>Tracheophyta</taxon>
        <taxon>Spermatophyta</taxon>
        <taxon>Magnoliopsida</taxon>
        <taxon>eudicotyledons</taxon>
        <taxon>Gunneridae</taxon>
        <taxon>Pentapetalae</taxon>
        <taxon>rosids</taxon>
        <taxon>fabids</taxon>
        <taxon>Malpighiales</taxon>
        <taxon>Euphorbiaceae</taxon>
        <taxon>Crotonoideae</taxon>
        <taxon>Micrandreae</taxon>
        <taxon>Hevea</taxon>
    </lineage>
</organism>
<dbReference type="GO" id="GO:0006417">
    <property type="term" value="P:regulation of translation"/>
    <property type="evidence" value="ECO:0007669"/>
    <property type="project" value="TreeGrafter"/>
</dbReference>
<dbReference type="PANTHER" id="PTHR48032:SF6">
    <property type="entry name" value="RNA-BINDING (RRM_RBD_RNP MOTIFS) FAMILY PROTEIN"/>
    <property type="match status" value="1"/>
</dbReference>
<dbReference type="GO" id="GO:0003729">
    <property type="term" value="F:mRNA binding"/>
    <property type="evidence" value="ECO:0007669"/>
    <property type="project" value="TreeGrafter"/>
</dbReference>
<comment type="caution">
    <text evidence="5">The sequence shown here is derived from an EMBL/GenBank/DDBJ whole genome shotgun (WGS) entry which is preliminary data.</text>
</comment>
<evidence type="ECO:0000313" key="6">
    <source>
        <dbReference type="Proteomes" id="UP000467840"/>
    </source>
</evidence>
<feature type="domain" description="RRM" evidence="4">
    <location>
        <begin position="42"/>
        <end position="119"/>
    </location>
</feature>
<proteinExistence type="predicted"/>
<dbReference type="FunFam" id="3.30.70.330:FF:000102">
    <property type="entry name" value="Heterogeneous nuclear ribonucleoprotein 1"/>
    <property type="match status" value="1"/>
</dbReference>
<gene>
    <name evidence="5" type="ORF">GH714_007107</name>
</gene>
<reference evidence="5 6" key="1">
    <citation type="journal article" date="2020" name="Mol. Plant">
        <title>The Chromosome-Based Rubber Tree Genome Provides New Insights into Spurge Genome Evolution and Rubber Biosynthesis.</title>
        <authorList>
            <person name="Liu J."/>
            <person name="Shi C."/>
            <person name="Shi C.C."/>
            <person name="Li W."/>
            <person name="Zhang Q.J."/>
            <person name="Zhang Y."/>
            <person name="Li K."/>
            <person name="Lu H.F."/>
            <person name="Shi C."/>
            <person name="Zhu S.T."/>
            <person name="Xiao Z.Y."/>
            <person name="Nan H."/>
            <person name="Yue Y."/>
            <person name="Zhu X.G."/>
            <person name="Wu Y."/>
            <person name="Hong X.N."/>
            <person name="Fan G.Y."/>
            <person name="Tong Y."/>
            <person name="Zhang D."/>
            <person name="Mao C.L."/>
            <person name="Liu Y.L."/>
            <person name="Hao S.J."/>
            <person name="Liu W.Q."/>
            <person name="Lv M.Q."/>
            <person name="Zhang H.B."/>
            <person name="Liu Y."/>
            <person name="Hu-Tang G.R."/>
            <person name="Wang J.P."/>
            <person name="Wang J.H."/>
            <person name="Sun Y.H."/>
            <person name="Ni S.B."/>
            <person name="Chen W.B."/>
            <person name="Zhang X.C."/>
            <person name="Jiao Y.N."/>
            <person name="Eichler E.E."/>
            <person name="Li G.H."/>
            <person name="Liu X."/>
            <person name="Gao L.Z."/>
        </authorList>
    </citation>
    <scope>NUCLEOTIDE SEQUENCE [LARGE SCALE GENOMIC DNA]</scope>
    <source>
        <strain evidence="6">cv. GT1</strain>
        <tissue evidence="5">Leaf</tissue>
    </source>
</reference>
<dbReference type="InterPro" id="IPR012677">
    <property type="entry name" value="Nucleotide-bd_a/b_plait_sf"/>
</dbReference>
<dbReference type="InterPro" id="IPR000504">
    <property type="entry name" value="RRM_dom"/>
</dbReference>
<accession>A0A6A6KBB4</accession>
<dbReference type="AlphaFoldDB" id="A0A6A6KBB4"/>
<dbReference type="Proteomes" id="UP000467840">
    <property type="component" value="Chromosome 3"/>
</dbReference>
<dbReference type="CDD" id="cd12330">
    <property type="entry name" value="RRM2_Hrp1p"/>
    <property type="match status" value="1"/>
</dbReference>